<evidence type="ECO:0000313" key="5">
    <source>
        <dbReference type="EMBL" id="RZU38642.1"/>
    </source>
</evidence>
<dbReference type="GO" id="GO:0005524">
    <property type="term" value="F:ATP binding"/>
    <property type="evidence" value="ECO:0007669"/>
    <property type="project" value="UniProtKB-UniRule"/>
</dbReference>
<evidence type="ECO:0000313" key="6">
    <source>
        <dbReference type="Proteomes" id="UP000292423"/>
    </source>
</evidence>
<dbReference type="InterPro" id="IPR005144">
    <property type="entry name" value="ATP-cone_dom"/>
</dbReference>
<dbReference type="RefSeq" id="WP_165391471.1">
    <property type="nucleotide sequence ID" value="NZ_SHKX01000013.1"/>
</dbReference>
<dbReference type="AlphaFoldDB" id="A0A4Q7YLQ8"/>
<keyword evidence="6" id="KW-1185">Reference proteome</keyword>
<reference evidence="5 6" key="1">
    <citation type="submission" date="2019-02" db="EMBL/GenBank/DDBJ databases">
        <title>Genomic Encyclopedia of Type Strains, Phase IV (KMG-IV): sequencing the most valuable type-strain genomes for metagenomic binning, comparative biology and taxonomic classification.</title>
        <authorList>
            <person name="Goeker M."/>
        </authorList>
    </citation>
    <scope>NUCLEOTIDE SEQUENCE [LARGE SCALE GENOMIC DNA]</scope>
    <source>
        <strain evidence="5 6">DSM 105135</strain>
    </source>
</reference>
<feature type="domain" description="ATP-cone" evidence="4">
    <location>
        <begin position="11"/>
        <end position="100"/>
    </location>
</feature>
<gene>
    <name evidence="5" type="ORF">EV700_2577</name>
</gene>
<name>A0A4Q7YLQ8_9GAMM</name>
<organism evidence="5 6">
    <name type="scientific">Fluviicoccus keumensis</name>
    <dbReference type="NCBI Taxonomy" id="1435465"/>
    <lineage>
        <taxon>Bacteria</taxon>
        <taxon>Pseudomonadati</taxon>
        <taxon>Pseudomonadota</taxon>
        <taxon>Gammaproteobacteria</taxon>
        <taxon>Moraxellales</taxon>
        <taxon>Moraxellaceae</taxon>
        <taxon>Fluviicoccus</taxon>
    </lineage>
</organism>
<keyword evidence="2 3" id="KW-0067">ATP-binding</keyword>
<evidence type="ECO:0000256" key="2">
    <source>
        <dbReference type="ARBA" id="ARBA00022840"/>
    </source>
</evidence>
<sequence length="105" mass="11767">MTTPAIRLGPSTLRKRNGDTAAFDLNKIERAITAAGEGIDEFGPAMAWMLAHAVEVYLADLKELDTAQVQDMVEQQLMEAGYFRTARAFILQRERRRVERLTAGL</sequence>
<proteinExistence type="predicted"/>
<dbReference type="PROSITE" id="PS51161">
    <property type="entry name" value="ATP_CONE"/>
    <property type="match status" value="1"/>
</dbReference>
<evidence type="ECO:0000259" key="4">
    <source>
        <dbReference type="PROSITE" id="PS51161"/>
    </source>
</evidence>
<comment type="caution">
    <text evidence="5">The sequence shown here is derived from an EMBL/GenBank/DDBJ whole genome shotgun (WGS) entry which is preliminary data.</text>
</comment>
<dbReference type="Proteomes" id="UP000292423">
    <property type="component" value="Unassembled WGS sequence"/>
</dbReference>
<evidence type="ECO:0000256" key="3">
    <source>
        <dbReference type="PROSITE-ProRule" id="PRU00492"/>
    </source>
</evidence>
<protein>
    <submittedName>
        <fullName evidence="5">ATP cone domain-containing protein</fullName>
    </submittedName>
</protein>
<keyword evidence="1 3" id="KW-0547">Nucleotide-binding</keyword>
<evidence type="ECO:0000256" key="1">
    <source>
        <dbReference type="ARBA" id="ARBA00022741"/>
    </source>
</evidence>
<dbReference type="EMBL" id="SHKX01000013">
    <property type="protein sequence ID" value="RZU38642.1"/>
    <property type="molecule type" value="Genomic_DNA"/>
</dbReference>
<dbReference type="Pfam" id="PF03477">
    <property type="entry name" value="ATP-cone"/>
    <property type="match status" value="1"/>
</dbReference>
<accession>A0A4Q7YLQ8</accession>